<dbReference type="RefSeq" id="WP_074792417.1">
    <property type="nucleotide sequence ID" value="NZ_FOAD01000001.1"/>
</dbReference>
<evidence type="ECO:0000313" key="2">
    <source>
        <dbReference type="EMBL" id="SEK64719.1"/>
    </source>
</evidence>
<sequence length="145" mass="14840">MAYSTVPTETPAETEWHHITRALVGGLAAASAMFLHIAVVQTPGLDPPPQTAALFLVAATGGVISYLLLTRETVVAYAVAALTGVFVLVAVGVTVLGVYGPPGPETNPVGPIAYVLLAVLVIVTSGMSWRSHETGEPGPEPTTAP</sequence>
<dbReference type="Proteomes" id="UP000183894">
    <property type="component" value="Unassembled WGS sequence"/>
</dbReference>
<name>A0A1H7IQJ3_HALLR</name>
<accession>A0A1H7IQJ3</accession>
<gene>
    <name evidence="2" type="ORF">SAMN04488691_101986</name>
</gene>
<feature type="transmembrane region" description="Helical" evidence="1">
    <location>
        <begin position="22"/>
        <end position="40"/>
    </location>
</feature>
<feature type="transmembrane region" description="Helical" evidence="1">
    <location>
        <begin position="52"/>
        <end position="69"/>
    </location>
</feature>
<reference evidence="2 3" key="1">
    <citation type="submission" date="2016-10" db="EMBL/GenBank/DDBJ databases">
        <authorList>
            <person name="de Groot N.N."/>
        </authorList>
    </citation>
    <scope>NUCLEOTIDE SEQUENCE [LARGE SCALE GENOMIC DNA]</scope>
    <source>
        <strain evidence="2 3">CDM_5</strain>
    </source>
</reference>
<organism evidence="2 3">
    <name type="scientific">Haloferax larsenii</name>
    <dbReference type="NCBI Taxonomy" id="302484"/>
    <lineage>
        <taxon>Archaea</taxon>
        <taxon>Methanobacteriati</taxon>
        <taxon>Methanobacteriota</taxon>
        <taxon>Stenosarchaea group</taxon>
        <taxon>Halobacteria</taxon>
        <taxon>Halobacteriales</taxon>
        <taxon>Haloferacaceae</taxon>
        <taxon>Haloferax</taxon>
    </lineage>
</organism>
<dbReference type="EMBL" id="FOAD01000001">
    <property type="protein sequence ID" value="SEK64719.1"/>
    <property type="molecule type" value="Genomic_DNA"/>
</dbReference>
<proteinExistence type="predicted"/>
<feature type="transmembrane region" description="Helical" evidence="1">
    <location>
        <begin position="111"/>
        <end position="129"/>
    </location>
</feature>
<keyword evidence="1" id="KW-1133">Transmembrane helix</keyword>
<dbReference type="OrthoDB" id="293386at2157"/>
<feature type="transmembrane region" description="Helical" evidence="1">
    <location>
        <begin position="76"/>
        <end position="99"/>
    </location>
</feature>
<evidence type="ECO:0000313" key="3">
    <source>
        <dbReference type="Proteomes" id="UP000183894"/>
    </source>
</evidence>
<dbReference type="AlphaFoldDB" id="A0A1H7IQJ3"/>
<keyword evidence="1" id="KW-0472">Membrane</keyword>
<keyword evidence="1" id="KW-0812">Transmembrane</keyword>
<protein>
    <submittedName>
        <fullName evidence="2">Uncharacterized protein</fullName>
    </submittedName>
</protein>
<evidence type="ECO:0000256" key="1">
    <source>
        <dbReference type="SAM" id="Phobius"/>
    </source>
</evidence>